<keyword evidence="4" id="KW-0862">Zinc</keyword>
<dbReference type="SUPFAM" id="SSF54171">
    <property type="entry name" value="DNA-binding domain"/>
    <property type="match status" value="1"/>
</dbReference>
<dbReference type="GO" id="GO:0005634">
    <property type="term" value="C:nucleus"/>
    <property type="evidence" value="ECO:0007669"/>
    <property type="project" value="UniProtKB-SubCell"/>
</dbReference>
<reference evidence="12" key="1">
    <citation type="submission" date="2015-07" db="EMBL/GenBank/DDBJ databases">
        <title>Transcriptome Assembly of Anthurium amnicola.</title>
        <authorList>
            <person name="Suzuki J."/>
        </authorList>
    </citation>
    <scope>NUCLEOTIDE SEQUENCE</scope>
</reference>
<dbReference type="PANTHER" id="PTHR12396:SF10">
    <property type="entry name" value="METHYL-CPG-BINDING DOMAIN-CONTAINING PROTEIN 1-RELATED"/>
    <property type="match status" value="1"/>
</dbReference>
<sequence>MGLKEGTTLRAAVDEKPRNIGAYAVQCAKCFKLRLIPTEEEYEVIRQAFDEDPWVCNRKPNASCDDPADLEFGDTSRWVVDKPNIPKTPAGCKRVLTMRGDFSKMDAWYVMPNGKRVRSLRDVGRFLEAHPEYQGQFFVPNFRFTVPKVMEGMFPGISKEQGSSGTSKRRKNSKRGGSD</sequence>
<evidence type="ECO:0000256" key="8">
    <source>
        <dbReference type="ARBA" id="ARBA00023242"/>
    </source>
</evidence>
<dbReference type="Pfam" id="PF01429">
    <property type="entry name" value="MBD"/>
    <property type="match status" value="1"/>
</dbReference>
<dbReference type="Gene3D" id="3.30.40.100">
    <property type="match status" value="1"/>
</dbReference>
<dbReference type="Gene3D" id="3.30.890.10">
    <property type="entry name" value="Methyl-cpg-binding Protein 2, Chain A"/>
    <property type="match status" value="1"/>
</dbReference>
<dbReference type="Pfam" id="PF07496">
    <property type="entry name" value="zf-CW"/>
    <property type="match status" value="1"/>
</dbReference>
<evidence type="ECO:0000256" key="9">
    <source>
        <dbReference type="SAM" id="MobiDB-lite"/>
    </source>
</evidence>
<evidence type="ECO:0000256" key="4">
    <source>
        <dbReference type="ARBA" id="ARBA00022833"/>
    </source>
</evidence>
<keyword evidence="5" id="KW-0805">Transcription regulation</keyword>
<dbReference type="AlphaFoldDB" id="A0A1D1Y966"/>
<keyword evidence="7" id="KW-0804">Transcription</keyword>
<evidence type="ECO:0000259" key="11">
    <source>
        <dbReference type="PROSITE" id="PS51050"/>
    </source>
</evidence>
<evidence type="ECO:0000256" key="6">
    <source>
        <dbReference type="ARBA" id="ARBA00023125"/>
    </source>
</evidence>
<evidence type="ECO:0000259" key="10">
    <source>
        <dbReference type="PROSITE" id="PS50982"/>
    </source>
</evidence>
<dbReference type="GO" id="GO:0008270">
    <property type="term" value="F:zinc ion binding"/>
    <property type="evidence" value="ECO:0007669"/>
    <property type="project" value="UniProtKB-KW"/>
</dbReference>
<dbReference type="GO" id="GO:0003677">
    <property type="term" value="F:DNA binding"/>
    <property type="evidence" value="ECO:0007669"/>
    <property type="project" value="UniProtKB-KW"/>
</dbReference>
<protein>
    <submittedName>
        <fullName evidence="12">Methyl-CpG-binding domain-containing protein 4</fullName>
    </submittedName>
</protein>
<evidence type="ECO:0000256" key="5">
    <source>
        <dbReference type="ARBA" id="ARBA00023015"/>
    </source>
</evidence>
<accession>A0A1D1Y966</accession>
<evidence type="ECO:0000256" key="1">
    <source>
        <dbReference type="ARBA" id="ARBA00004123"/>
    </source>
</evidence>
<comment type="subcellular location">
    <subcellularLocation>
        <location evidence="1">Nucleus</location>
    </subcellularLocation>
</comment>
<feature type="compositionally biased region" description="Basic residues" evidence="9">
    <location>
        <begin position="167"/>
        <end position="179"/>
    </location>
</feature>
<feature type="domain" description="MBD" evidence="10">
    <location>
        <begin position="78"/>
        <end position="149"/>
    </location>
</feature>
<dbReference type="PROSITE" id="PS51050">
    <property type="entry name" value="ZF_CW"/>
    <property type="match status" value="1"/>
</dbReference>
<organism evidence="12">
    <name type="scientific">Anthurium amnicola</name>
    <dbReference type="NCBI Taxonomy" id="1678845"/>
    <lineage>
        <taxon>Eukaryota</taxon>
        <taxon>Viridiplantae</taxon>
        <taxon>Streptophyta</taxon>
        <taxon>Embryophyta</taxon>
        <taxon>Tracheophyta</taxon>
        <taxon>Spermatophyta</taxon>
        <taxon>Magnoliopsida</taxon>
        <taxon>Liliopsida</taxon>
        <taxon>Araceae</taxon>
        <taxon>Pothoideae</taxon>
        <taxon>Potheae</taxon>
        <taxon>Anthurium</taxon>
    </lineage>
</organism>
<feature type="domain" description="CW-type" evidence="11">
    <location>
        <begin position="17"/>
        <end position="72"/>
    </location>
</feature>
<keyword evidence="3" id="KW-0863">Zinc-finger</keyword>
<dbReference type="InterPro" id="IPR011124">
    <property type="entry name" value="Znf_CW"/>
</dbReference>
<proteinExistence type="predicted"/>
<name>A0A1D1Y966_9ARAE</name>
<feature type="region of interest" description="Disordered" evidence="9">
    <location>
        <begin position="155"/>
        <end position="179"/>
    </location>
</feature>
<gene>
    <name evidence="12" type="primary">MBD4_9</name>
    <name evidence="12" type="ORF">g.11552</name>
</gene>
<keyword evidence="6" id="KW-0238">DNA-binding</keyword>
<keyword evidence="2" id="KW-0479">Metal-binding</keyword>
<keyword evidence="8" id="KW-0539">Nucleus</keyword>
<dbReference type="PROSITE" id="PS50982">
    <property type="entry name" value="MBD"/>
    <property type="match status" value="1"/>
</dbReference>
<dbReference type="SMART" id="SM00391">
    <property type="entry name" value="MBD"/>
    <property type="match status" value="1"/>
</dbReference>
<dbReference type="InterPro" id="IPR001739">
    <property type="entry name" value="Methyl_CpG_DNA-bd"/>
</dbReference>
<dbReference type="EMBL" id="GDJX01016778">
    <property type="protein sequence ID" value="JAT51158.1"/>
    <property type="molecule type" value="Transcribed_RNA"/>
</dbReference>
<dbReference type="PANTHER" id="PTHR12396">
    <property type="entry name" value="METHYL-CPG BINDING PROTEIN, MBD"/>
    <property type="match status" value="1"/>
</dbReference>
<dbReference type="InterPro" id="IPR016177">
    <property type="entry name" value="DNA-bd_dom_sf"/>
</dbReference>
<evidence type="ECO:0000256" key="2">
    <source>
        <dbReference type="ARBA" id="ARBA00022723"/>
    </source>
</evidence>
<evidence type="ECO:0000313" key="12">
    <source>
        <dbReference type="EMBL" id="JAT51158.1"/>
    </source>
</evidence>
<evidence type="ECO:0000256" key="3">
    <source>
        <dbReference type="ARBA" id="ARBA00022771"/>
    </source>
</evidence>
<evidence type="ECO:0000256" key="7">
    <source>
        <dbReference type="ARBA" id="ARBA00023163"/>
    </source>
</evidence>